<dbReference type="PANTHER" id="PTHR33112">
    <property type="entry name" value="DOMAIN PROTEIN, PUTATIVE-RELATED"/>
    <property type="match status" value="1"/>
</dbReference>
<dbReference type="OrthoDB" id="5362512at2759"/>
<dbReference type="EMBL" id="JAAMPI010000292">
    <property type="protein sequence ID" value="KAF4633068.1"/>
    <property type="molecule type" value="Genomic_DNA"/>
</dbReference>
<evidence type="ECO:0000259" key="1">
    <source>
        <dbReference type="Pfam" id="PF06985"/>
    </source>
</evidence>
<proteinExistence type="predicted"/>
<dbReference type="Proteomes" id="UP000566819">
    <property type="component" value="Unassembled WGS sequence"/>
</dbReference>
<comment type="caution">
    <text evidence="2">The sequence shown here is derived from an EMBL/GenBank/DDBJ whole genome shotgun (WGS) entry which is preliminary data.</text>
</comment>
<protein>
    <recommendedName>
        <fullName evidence="1">Heterokaryon incompatibility domain-containing protein</fullName>
    </recommendedName>
</protein>
<sequence>MLCERCLSINVLNDCQERDFFANTFHYHHFHEVEHVATQGCELCQEICIKANAFGLPAKTTIYYDAEPFDKNDINFKLKSDICRTPYAIRFYVPRKFFGGKDEKIFEIVFDIYVERHCAPELAAMISDRRRFPTPDSEGSFDLIRSWISECLETHGEWCPFGTQVSLPSRVLDIGVEKRSEAIFLKITTPQRVGTYVALGHCWSSGPHFSLKISNIFRLQQSIILDDLPNTFRDAILVARRLGFRFFWIDSLCIIQDSHDDWVRETAPMHLYYKNAALTIAAASAKGDDEGSLHLARENNPPFATIPAINRNQLQVIPGLPIQDGTHTTIHNIQLGLSVTPSVEPLSKRAWMLQESLLSAQTVHYTATELRWECQRKISSESKLDWDSYSQHMKRGFLTLTQRLDPHYSPESYMKLLF</sequence>
<keyword evidence="3" id="KW-1185">Reference proteome</keyword>
<dbReference type="Pfam" id="PF06985">
    <property type="entry name" value="HET"/>
    <property type="match status" value="1"/>
</dbReference>
<reference evidence="2 3" key="1">
    <citation type="submission" date="2020-03" db="EMBL/GenBank/DDBJ databases">
        <title>Draft Genome Sequence of Cudoniella acicularis.</title>
        <authorList>
            <person name="Buettner E."/>
            <person name="Kellner H."/>
        </authorList>
    </citation>
    <scope>NUCLEOTIDE SEQUENCE [LARGE SCALE GENOMIC DNA]</scope>
    <source>
        <strain evidence="2 3">DSM 108380</strain>
    </source>
</reference>
<evidence type="ECO:0000313" key="2">
    <source>
        <dbReference type="EMBL" id="KAF4633068.1"/>
    </source>
</evidence>
<dbReference type="PANTHER" id="PTHR33112:SF16">
    <property type="entry name" value="HETEROKARYON INCOMPATIBILITY DOMAIN-CONTAINING PROTEIN"/>
    <property type="match status" value="1"/>
</dbReference>
<gene>
    <name evidence="2" type="ORF">G7Y89_g5052</name>
</gene>
<feature type="domain" description="Heterokaryon incompatibility" evidence="1">
    <location>
        <begin position="196"/>
        <end position="355"/>
    </location>
</feature>
<organism evidence="2 3">
    <name type="scientific">Cudoniella acicularis</name>
    <dbReference type="NCBI Taxonomy" id="354080"/>
    <lineage>
        <taxon>Eukaryota</taxon>
        <taxon>Fungi</taxon>
        <taxon>Dikarya</taxon>
        <taxon>Ascomycota</taxon>
        <taxon>Pezizomycotina</taxon>
        <taxon>Leotiomycetes</taxon>
        <taxon>Helotiales</taxon>
        <taxon>Tricladiaceae</taxon>
        <taxon>Cudoniella</taxon>
    </lineage>
</organism>
<dbReference type="InterPro" id="IPR010730">
    <property type="entry name" value="HET"/>
</dbReference>
<dbReference type="AlphaFoldDB" id="A0A8H4RP06"/>
<evidence type="ECO:0000313" key="3">
    <source>
        <dbReference type="Proteomes" id="UP000566819"/>
    </source>
</evidence>
<name>A0A8H4RP06_9HELO</name>
<accession>A0A8H4RP06</accession>